<gene>
    <name evidence="2" type="ORF">ElyMa_004123000</name>
</gene>
<dbReference type="Proteomes" id="UP000762676">
    <property type="component" value="Unassembled WGS sequence"/>
</dbReference>
<comment type="caution">
    <text evidence="2">The sequence shown here is derived from an EMBL/GenBank/DDBJ whole genome shotgun (WGS) entry which is preliminary data.</text>
</comment>
<dbReference type="PROSITE" id="PS51257">
    <property type="entry name" value="PROKAR_LIPOPROTEIN"/>
    <property type="match status" value="1"/>
</dbReference>
<dbReference type="EMBL" id="BMAT01008376">
    <property type="protein sequence ID" value="GFR83406.1"/>
    <property type="molecule type" value="Genomic_DNA"/>
</dbReference>
<proteinExistence type="predicted"/>
<reference evidence="2 3" key="1">
    <citation type="journal article" date="2021" name="Elife">
        <title>Chloroplast acquisition without the gene transfer in kleptoplastic sea slugs, Plakobranchus ocellatus.</title>
        <authorList>
            <person name="Maeda T."/>
            <person name="Takahashi S."/>
            <person name="Yoshida T."/>
            <person name="Shimamura S."/>
            <person name="Takaki Y."/>
            <person name="Nagai Y."/>
            <person name="Toyoda A."/>
            <person name="Suzuki Y."/>
            <person name="Arimoto A."/>
            <person name="Ishii H."/>
            <person name="Satoh N."/>
            <person name="Nishiyama T."/>
            <person name="Hasebe M."/>
            <person name="Maruyama T."/>
            <person name="Minagawa J."/>
            <person name="Obokata J."/>
            <person name="Shigenobu S."/>
        </authorList>
    </citation>
    <scope>NUCLEOTIDE SEQUENCE [LARGE SCALE GENOMIC DNA]</scope>
</reference>
<feature type="transmembrane region" description="Helical" evidence="1">
    <location>
        <begin position="67"/>
        <end position="89"/>
    </location>
</feature>
<sequence length="135" mass="14719">MEEVRRWVVMIMINGQIEASSLVTLAFTHYAASGCLDPLHFDHLKATKVKLGQASILRRGKIPESRLVGLLLLVVVNVVEEVIVVVVVVNVVEEVIAVVVVVVVVVIVVAIVFVVVAIAVAKEEAKRDGQTEIRF</sequence>
<name>A0AAV4GFH9_9GAST</name>
<protein>
    <submittedName>
        <fullName evidence="2">Uncharacterized protein</fullName>
    </submittedName>
</protein>
<accession>A0AAV4GFH9</accession>
<feature type="transmembrane region" description="Helical" evidence="1">
    <location>
        <begin position="95"/>
        <end position="121"/>
    </location>
</feature>
<keyword evidence="1" id="KW-0812">Transmembrane</keyword>
<keyword evidence="1" id="KW-1133">Transmembrane helix</keyword>
<evidence type="ECO:0000313" key="3">
    <source>
        <dbReference type="Proteomes" id="UP000762676"/>
    </source>
</evidence>
<organism evidence="2 3">
    <name type="scientific">Elysia marginata</name>
    <dbReference type="NCBI Taxonomy" id="1093978"/>
    <lineage>
        <taxon>Eukaryota</taxon>
        <taxon>Metazoa</taxon>
        <taxon>Spiralia</taxon>
        <taxon>Lophotrochozoa</taxon>
        <taxon>Mollusca</taxon>
        <taxon>Gastropoda</taxon>
        <taxon>Heterobranchia</taxon>
        <taxon>Euthyneura</taxon>
        <taxon>Panpulmonata</taxon>
        <taxon>Sacoglossa</taxon>
        <taxon>Placobranchoidea</taxon>
        <taxon>Plakobranchidae</taxon>
        <taxon>Elysia</taxon>
    </lineage>
</organism>
<keyword evidence="3" id="KW-1185">Reference proteome</keyword>
<dbReference type="AlphaFoldDB" id="A0AAV4GFH9"/>
<evidence type="ECO:0000256" key="1">
    <source>
        <dbReference type="SAM" id="Phobius"/>
    </source>
</evidence>
<evidence type="ECO:0000313" key="2">
    <source>
        <dbReference type="EMBL" id="GFR83406.1"/>
    </source>
</evidence>
<keyword evidence="1" id="KW-0472">Membrane</keyword>